<proteinExistence type="predicted"/>
<keyword evidence="2" id="KW-0472">Membrane</keyword>
<reference evidence="3 4" key="1">
    <citation type="submission" date="2024-05" db="EMBL/GenBank/DDBJ databases">
        <title>Sphingomonas sp. HF-S3 16S ribosomal RNA gene Genome sequencing and assembly.</title>
        <authorList>
            <person name="Lee H."/>
        </authorList>
    </citation>
    <scope>NUCLEOTIDE SEQUENCE [LARGE SCALE GENOMIC DNA]</scope>
    <source>
        <strain evidence="3 4">HF-S3</strain>
    </source>
</reference>
<keyword evidence="2" id="KW-0812">Transmembrane</keyword>
<keyword evidence="2" id="KW-1133">Transmembrane helix</keyword>
<dbReference type="RefSeq" id="WP_346247452.1">
    <property type="nucleotide sequence ID" value="NZ_JBDIZK010000008.1"/>
</dbReference>
<feature type="region of interest" description="Disordered" evidence="1">
    <location>
        <begin position="78"/>
        <end position="99"/>
    </location>
</feature>
<feature type="transmembrane region" description="Helical" evidence="2">
    <location>
        <begin position="48"/>
        <end position="67"/>
    </location>
</feature>
<evidence type="ECO:0000256" key="2">
    <source>
        <dbReference type="SAM" id="Phobius"/>
    </source>
</evidence>
<gene>
    <name evidence="3" type="ORF">TPR58_14730</name>
</gene>
<comment type="caution">
    <text evidence="3">The sequence shown here is derived from an EMBL/GenBank/DDBJ whole genome shotgun (WGS) entry which is preliminary data.</text>
</comment>
<evidence type="ECO:0000256" key="1">
    <source>
        <dbReference type="SAM" id="MobiDB-lite"/>
    </source>
</evidence>
<accession>A0ABV0BA39</accession>
<dbReference type="Proteomes" id="UP001427805">
    <property type="component" value="Unassembled WGS sequence"/>
</dbReference>
<protein>
    <submittedName>
        <fullName evidence="3">Uncharacterized protein</fullName>
    </submittedName>
</protein>
<feature type="transmembrane region" description="Helical" evidence="2">
    <location>
        <begin position="7"/>
        <end position="28"/>
    </location>
</feature>
<dbReference type="EMBL" id="JBDIZK010000008">
    <property type="protein sequence ID" value="MEN3748428.1"/>
    <property type="molecule type" value="Genomic_DNA"/>
</dbReference>
<sequence>MSVRLQLGGLIAMTMLAMAILFLIGHTFDGMLGEVTPDGKVPLADAGLFTALLLSFREVLGVIKSLWEHQDRDKLTEALSNSIPAARGDPPADGEGTAP</sequence>
<evidence type="ECO:0000313" key="4">
    <source>
        <dbReference type="Proteomes" id="UP001427805"/>
    </source>
</evidence>
<evidence type="ECO:0000313" key="3">
    <source>
        <dbReference type="EMBL" id="MEN3748428.1"/>
    </source>
</evidence>
<name>A0ABV0BA39_9SPHN</name>
<organism evidence="3 4">
    <name type="scientific">Sphingomonas rustica</name>
    <dbReference type="NCBI Taxonomy" id="3103142"/>
    <lineage>
        <taxon>Bacteria</taxon>
        <taxon>Pseudomonadati</taxon>
        <taxon>Pseudomonadota</taxon>
        <taxon>Alphaproteobacteria</taxon>
        <taxon>Sphingomonadales</taxon>
        <taxon>Sphingomonadaceae</taxon>
        <taxon>Sphingomonas</taxon>
    </lineage>
</organism>
<keyword evidence="4" id="KW-1185">Reference proteome</keyword>